<keyword evidence="13 16" id="KW-0238">DNA-binding</keyword>
<evidence type="ECO:0000313" key="18">
    <source>
        <dbReference type="EMBL" id="PTN03156.1"/>
    </source>
</evidence>
<dbReference type="SUPFAM" id="SSF100879">
    <property type="entry name" value="Lesion bypass DNA polymerase (Y-family), little finger domain"/>
    <property type="match status" value="1"/>
</dbReference>
<keyword evidence="4 16" id="KW-0515">Mutator protein</keyword>
<dbReference type="InterPro" id="IPR022880">
    <property type="entry name" value="DNApol_IV"/>
</dbReference>
<dbReference type="GO" id="GO:0003684">
    <property type="term" value="F:damaged DNA binding"/>
    <property type="evidence" value="ECO:0007669"/>
    <property type="project" value="InterPro"/>
</dbReference>
<comment type="catalytic activity">
    <reaction evidence="15 16">
        <text>DNA(n) + a 2'-deoxyribonucleoside 5'-triphosphate = DNA(n+1) + diphosphate</text>
        <dbReference type="Rhea" id="RHEA:22508"/>
        <dbReference type="Rhea" id="RHEA-COMP:17339"/>
        <dbReference type="Rhea" id="RHEA-COMP:17340"/>
        <dbReference type="ChEBI" id="CHEBI:33019"/>
        <dbReference type="ChEBI" id="CHEBI:61560"/>
        <dbReference type="ChEBI" id="CHEBI:173112"/>
        <dbReference type="EC" id="2.7.7.7"/>
    </reaction>
</comment>
<keyword evidence="19" id="KW-1185">Reference proteome</keyword>
<comment type="function">
    <text evidence="16">Poorly processive, error-prone DNA polymerase involved in untargeted mutagenesis. Copies undamaged DNA at stalled replication forks, which arise in vivo from mismatched or misaligned primer ends. These misaligned primers can be extended by PolIV. Exhibits no 3'-5' exonuclease (proofreading) activity. May be involved in translesional synthesis, in conjunction with the beta clamp from PolIII.</text>
</comment>
<dbReference type="NCBIfam" id="NF010731">
    <property type="entry name" value="PRK14133.1"/>
    <property type="match status" value="1"/>
</dbReference>
<dbReference type="GO" id="GO:0000287">
    <property type="term" value="F:magnesium ion binding"/>
    <property type="evidence" value="ECO:0007669"/>
    <property type="project" value="UniProtKB-UniRule"/>
</dbReference>
<dbReference type="SUPFAM" id="SSF56672">
    <property type="entry name" value="DNA/RNA polymerases"/>
    <property type="match status" value="1"/>
</dbReference>
<evidence type="ECO:0000256" key="4">
    <source>
        <dbReference type="ARBA" id="ARBA00022457"/>
    </source>
</evidence>
<dbReference type="Pfam" id="PF11798">
    <property type="entry name" value="IMS_HHH"/>
    <property type="match status" value="1"/>
</dbReference>
<feature type="binding site" evidence="16">
    <location>
        <position position="12"/>
    </location>
    <ligand>
        <name>Mg(2+)</name>
        <dbReference type="ChEBI" id="CHEBI:18420"/>
    </ligand>
</feature>
<dbReference type="PANTHER" id="PTHR11076:SF33">
    <property type="entry name" value="DNA POLYMERASE KAPPA"/>
    <property type="match status" value="1"/>
</dbReference>
<dbReference type="PANTHER" id="PTHR11076">
    <property type="entry name" value="DNA REPAIR POLYMERASE UMUC / TRANSFERASE FAMILY MEMBER"/>
    <property type="match status" value="1"/>
</dbReference>
<evidence type="ECO:0000256" key="2">
    <source>
        <dbReference type="ARBA" id="ARBA00010945"/>
    </source>
</evidence>
<dbReference type="EMBL" id="QAAD01000036">
    <property type="protein sequence ID" value="PTN03156.1"/>
    <property type="molecule type" value="Genomic_DNA"/>
</dbReference>
<feature type="binding site" evidence="16">
    <location>
        <position position="106"/>
    </location>
    <ligand>
        <name>Mg(2+)</name>
        <dbReference type="ChEBI" id="CHEBI:18420"/>
    </ligand>
</feature>
<feature type="domain" description="UmuC" evidence="17">
    <location>
        <begin position="8"/>
        <end position="188"/>
    </location>
</feature>
<dbReference type="CDD" id="cd03586">
    <property type="entry name" value="PolY_Pol_IV_kappa"/>
    <property type="match status" value="1"/>
</dbReference>
<dbReference type="Proteomes" id="UP000243525">
    <property type="component" value="Unassembled WGS sequence"/>
</dbReference>
<dbReference type="AlphaFoldDB" id="A0A2T5BUG6"/>
<feature type="active site" evidence="16">
    <location>
        <position position="107"/>
    </location>
</feature>
<keyword evidence="5 16" id="KW-0963">Cytoplasm</keyword>
<dbReference type="Pfam" id="PF11799">
    <property type="entry name" value="IMS_C"/>
    <property type="match status" value="1"/>
</dbReference>
<dbReference type="GO" id="GO:0006261">
    <property type="term" value="P:DNA-templated DNA replication"/>
    <property type="evidence" value="ECO:0007669"/>
    <property type="project" value="UniProtKB-UniRule"/>
</dbReference>
<comment type="cofactor">
    <cofactor evidence="16">
        <name>Mg(2+)</name>
        <dbReference type="ChEBI" id="CHEBI:18420"/>
    </cofactor>
    <text evidence="16">Binds 2 magnesium ions per subunit.</text>
</comment>
<evidence type="ECO:0000256" key="10">
    <source>
        <dbReference type="ARBA" id="ARBA00022763"/>
    </source>
</evidence>
<proteinExistence type="inferred from homology"/>
<keyword evidence="12 16" id="KW-0239">DNA-directed DNA polymerase</keyword>
<evidence type="ECO:0000256" key="1">
    <source>
        <dbReference type="ARBA" id="ARBA00004496"/>
    </source>
</evidence>
<dbReference type="GO" id="GO:0009432">
    <property type="term" value="P:SOS response"/>
    <property type="evidence" value="ECO:0007669"/>
    <property type="project" value="TreeGrafter"/>
</dbReference>
<evidence type="ECO:0000256" key="16">
    <source>
        <dbReference type="HAMAP-Rule" id="MF_01113"/>
    </source>
</evidence>
<keyword evidence="7 16" id="KW-0548">Nucleotidyltransferase</keyword>
<evidence type="ECO:0000256" key="5">
    <source>
        <dbReference type="ARBA" id="ARBA00022490"/>
    </source>
</evidence>
<evidence type="ECO:0000256" key="3">
    <source>
        <dbReference type="ARBA" id="ARBA00011245"/>
    </source>
</evidence>
<sequence length="357" mass="40491">MQPELRKIIHVDMDAFFASVEQRDNPLLQGKPVVVGGDRERGVIAAASYEARKYGVRSAMSSVLAKRKCPHLIFVRPHFDQYKTVSQQIREIFFEYTDLVEPLSLDEAFLDVTHAKKGKPSATLIAREIKARIKEVTGLTASAGVSYCKFLAKVASDVKKPDGLFVITPDRAEAFLEQLEIGKFFGIGKKTAEKLNKQGIYKGSDLKKLEQAELIRQFGKAGAYYYKIVRGIDDRPVISSRERKSLGAENTFATDYIELDELREQLVKIEDELWRRLQRAQIFGRTLTLKIKFADFEQITRSRTQLDLYRTKEAIHAMADELLANEAPYVKGVRLLGLTLSNFPHEESGPVQLTIEF</sequence>
<dbReference type="InterPro" id="IPR036775">
    <property type="entry name" value="DNA_pol_Y-fam_lit_finger_sf"/>
</dbReference>
<gene>
    <name evidence="16" type="primary">dinB</name>
    <name evidence="18" type="ORF">C8N47_13615</name>
</gene>
<keyword evidence="11 16" id="KW-0460">Magnesium</keyword>
<dbReference type="InterPro" id="IPR043502">
    <property type="entry name" value="DNA/RNA_pol_sf"/>
</dbReference>
<dbReference type="NCBIfam" id="NF002677">
    <property type="entry name" value="PRK02406.1"/>
    <property type="match status" value="1"/>
</dbReference>
<dbReference type="InterPro" id="IPR001126">
    <property type="entry name" value="UmuC"/>
</dbReference>
<evidence type="ECO:0000256" key="14">
    <source>
        <dbReference type="ARBA" id="ARBA00023204"/>
    </source>
</evidence>
<keyword evidence="14 16" id="KW-0234">DNA repair</keyword>
<dbReference type="InterPro" id="IPR050116">
    <property type="entry name" value="DNA_polymerase-Y"/>
</dbReference>
<dbReference type="Gene3D" id="1.10.150.20">
    <property type="entry name" value="5' to 3' exonuclease, C-terminal subdomain"/>
    <property type="match status" value="1"/>
</dbReference>
<comment type="similarity">
    <text evidence="2 16">Belongs to the DNA polymerase type-Y family.</text>
</comment>
<evidence type="ECO:0000256" key="13">
    <source>
        <dbReference type="ARBA" id="ARBA00023125"/>
    </source>
</evidence>
<dbReference type="Gene3D" id="3.30.1490.100">
    <property type="entry name" value="DNA polymerase, Y-family, little finger domain"/>
    <property type="match status" value="1"/>
</dbReference>
<dbReference type="EC" id="2.7.7.7" evidence="16"/>
<protein>
    <recommendedName>
        <fullName evidence="16">DNA polymerase IV</fullName>
        <shortName evidence="16">Pol IV</shortName>
        <ecNumber evidence="16">2.7.7.7</ecNumber>
    </recommendedName>
</protein>
<accession>A0A2T5BUG6</accession>
<dbReference type="InterPro" id="IPR043128">
    <property type="entry name" value="Rev_trsase/Diguanyl_cyclase"/>
</dbReference>
<evidence type="ECO:0000259" key="17">
    <source>
        <dbReference type="PROSITE" id="PS50173"/>
    </source>
</evidence>
<evidence type="ECO:0000256" key="12">
    <source>
        <dbReference type="ARBA" id="ARBA00022932"/>
    </source>
</evidence>
<evidence type="ECO:0000256" key="8">
    <source>
        <dbReference type="ARBA" id="ARBA00022705"/>
    </source>
</evidence>
<dbReference type="GO" id="GO:0006281">
    <property type="term" value="P:DNA repair"/>
    <property type="evidence" value="ECO:0007669"/>
    <property type="project" value="UniProtKB-UniRule"/>
</dbReference>
<evidence type="ECO:0000256" key="9">
    <source>
        <dbReference type="ARBA" id="ARBA00022723"/>
    </source>
</evidence>
<comment type="subcellular location">
    <subcellularLocation>
        <location evidence="1 16">Cytoplasm</location>
    </subcellularLocation>
</comment>
<dbReference type="GO" id="GO:0005829">
    <property type="term" value="C:cytosol"/>
    <property type="evidence" value="ECO:0007669"/>
    <property type="project" value="TreeGrafter"/>
</dbReference>
<feature type="site" description="Substrate discrimination" evidence="16">
    <location>
        <position position="17"/>
    </location>
</feature>
<dbReference type="OrthoDB" id="9808813at2"/>
<dbReference type="GO" id="GO:0003887">
    <property type="term" value="F:DNA-directed DNA polymerase activity"/>
    <property type="evidence" value="ECO:0007669"/>
    <property type="project" value="UniProtKB-UniRule"/>
</dbReference>
<evidence type="ECO:0000256" key="6">
    <source>
        <dbReference type="ARBA" id="ARBA00022679"/>
    </source>
</evidence>
<dbReference type="PROSITE" id="PS50173">
    <property type="entry name" value="UMUC"/>
    <property type="match status" value="1"/>
</dbReference>
<dbReference type="Gene3D" id="3.40.1170.60">
    <property type="match status" value="1"/>
</dbReference>
<dbReference type="HAMAP" id="MF_01113">
    <property type="entry name" value="DNApol_IV"/>
    <property type="match status" value="1"/>
</dbReference>
<evidence type="ECO:0000256" key="11">
    <source>
        <dbReference type="ARBA" id="ARBA00022842"/>
    </source>
</evidence>
<keyword evidence="6 16" id="KW-0808">Transferase</keyword>
<evidence type="ECO:0000256" key="15">
    <source>
        <dbReference type="ARBA" id="ARBA00049244"/>
    </source>
</evidence>
<evidence type="ECO:0000313" key="19">
    <source>
        <dbReference type="Proteomes" id="UP000243525"/>
    </source>
</evidence>
<dbReference type="Gene3D" id="3.30.70.270">
    <property type="match status" value="1"/>
</dbReference>
<comment type="caution">
    <text evidence="18">The sequence shown here is derived from an EMBL/GenBank/DDBJ whole genome shotgun (WGS) entry which is preliminary data.</text>
</comment>
<dbReference type="FunFam" id="3.30.1490.100:FF:000004">
    <property type="entry name" value="DNA polymerase IV"/>
    <property type="match status" value="1"/>
</dbReference>
<dbReference type="InterPro" id="IPR024728">
    <property type="entry name" value="PolY_HhH_motif"/>
</dbReference>
<keyword evidence="8 16" id="KW-0235">DNA replication</keyword>
<dbReference type="Pfam" id="PF00817">
    <property type="entry name" value="IMS"/>
    <property type="match status" value="1"/>
</dbReference>
<dbReference type="FunFam" id="3.40.1170.60:FF:000001">
    <property type="entry name" value="DNA polymerase IV"/>
    <property type="match status" value="1"/>
</dbReference>
<dbReference type="RefSeq" id="WP_107823974.1">
    <property type="nucleotide sequence ID" value="NZ_OY782574.1"/>
</dbReference>
<organism evidence="18 19">
    <name type="scientific">Mangrovibacterium marinum</name>
    <dbReference type="NCBI Taxonomy" id="1639118"/>
    <lineage>
        <taxon>Bacteria</taxon>
        <taxon>Pseudomonadati</taxon>
        <taxon>Bacteroidota</taxon>
        <taxon>Bacteroidia</taxon>
        <taxon>Marinilabiliales</taxon>
        <taxon>Prolixibacteraceae</taxon>
        <taxon>Mangrovibacterium</taxon>
    </lineage>
</organism>
<comment type="subunit">
    <text evidence="3 16">Monomer.</text>
</comment>
<evidence type="ECO:0000256" key="7">
    <source>
        <dbReference type="ARBA" id="ARBA00022695"/>
    </source>
</evidence>
<name>A0A2T5BUG6_9BACT</name>
<reference evidence="18 19" key="1">
    <citation type="submission" date="2018-04" db="EMBL/GenBank/DDBJ databases">
        <title>Genomic Encyclopedia of Archaeal and Bacterial Type Strains, Phase II (KMG-II): from individual species to whole genera.</title>
        <authorList>
            <person name="Goeker M."/>
        </authorList>
    </citation>
    <scope>NUCLEOTIDE SEQUENCE [LARGE SCALE GENOMIC DNA]</scope>
    <source>
        <strain evidence="18 19">DSM 28823</strain>
    </source>
</reference>
<keyword evidence="10 16" id="KW-0227">DNA damage</keyword>
<dbReference type="InterPro" id="IPR017961">
    <property type="entry name" value="DNA_pol_Y-fam_little_finger"/>
</dbReference>
<dbReference type="GO" id="GO:0042276">
    <property type="term" value="P:error-prone translesion synthesis"/>
    <property type="evidence" value="ECO:0007669"/>
    <property type="project" value="TreeGrafter"/>
</dbReference>
<keyword evidence="9 16" id="KW-0479">Metal-binding</keyword>